<name>A0A171A5A7_9BACT</name>
<keyword evidence="4" id="KW-0233">DNA recombination</keyword>
<comment type="similarity">
    <text evidence="2">Belongs to the RmuC family.</text>
</comment>
<dbReference type="RefSeq" id="WP_068704333.1">
    <property type="nucleotide sequence ID" value="NZ_BDCR01000003.1"/>
</dbReference>
<evidence type="ECO:0000256" key="1">
    <source>
        <dbReference type="ARBA" id="ARBA00003416"/>
    </source>
</evidence>
<keyword evidence="7" id="KW-1185">Reference proteome</keyword>
<evidence type="ECO:0000256" key="2">
    <source>
        <dbReference type="ARBA" id="ARBA00009840"/>
    </source>
</evidence>
<evidence type="ECO:0000256" key="4">
    <source>
        <dbReference type="ARBA" id="ARBA00023172"/>
    </source>
</evidence>
<comment type="caution">
    <text evidence="6">The sequence shown here is derived from an EMBL/GenBank/DDBJ whole genome shotgun (WGS) entry which is preliminary data.</text>
</comment>
<organism evidence="6 7">
    <name type="scientific">Paludibacter jiangxiensis</name>
    <dbReference type="NCBI Taxonomy" id="681398"/>
    <lineage>
        <taxon>Bacteria</taxon>
        <taxon>Pseudomonadati</taxon>
        <taxon>Bacteroidota</taxon>
        <taxon>Bacteroidia</taxon>
        <taxon>Bacteroidales</taxon>
        <taxon>Paludibacteraceae</taxon>
        <taxon>Paludibacter</taxon>
    </lineage>
</organism>
<comment type="function">
    <text evidence="1">Involved in DNA recombination.</text>
</comment>
<keyword evidence="3 5" id="KW-0175">Coiled coil</keyword>
<evidence type="ECO:0000313" key="7">
    <source>
        <dbReference type="Proteomes" id="UP000076586"/>
    </source>
</evidence>
<evidence type="ECO:0000256" key="5">
    <source>
        <dbReference type="SAM" id="Coils"/>
    </source>
</evidence>
<feature type="coiled-coil region" evidence="5">
    <location>
        <begin position="57"/>
        <end position="119"/>
    </location>
</feature>
<dbReference type="PANTHER" id="PTHR30563:SF0">
    <property type="entry name" value="DNA RECOMBINATION PROTEIN RMUC"/>
    <property type="match status" value="1"/>
</dbReference>
<proteinExistence type="inferred from homology"/>
<dbReference type="STRING" id="681398.PJIAN_3619"/>
<dbReference type="InterPro" id="IPR003798">
    <property type="entry name" value="DNA_recombination_RmuC"/>
</dbReference>
<dbReference type="Proteomes" id="UP000076586">
    <property type="component" value="Unassembled WGS sequence"/>
</dbReference>
<protein>
    <submittedName>
        <fullName evidence="6">DNA recombination protein RmuC</fullName>
    </submittedName>
</protein>
<evidence type="ECO:0000313" key="6">
    <source>
        <dbReference type="EMBL" id="GAT63301.1"/>
    </source>
</evidence>
<dbReference type="OrthoDB" id="370725at2"/>
<dbReference type="AlphaFoldDB" id="A0A171A5A7"/>
<gene>
    <name evidence="6" type="ORF">PJIAN_3619</name>
</gene>
<accession>A0A171A5A7</accession>
<sequence>MNIAFLFIGLVIGALGVAVWLNKQLSASRNAAADREKQFLLDQAETDRKKSIVDETLRIKTEENARLTADLESARNSVASQSEKIARTSTENSYLREQLDQQKSELAELQKKLQTEFENIANRILKERSNEFVQHNEKNIGEILNPLREKIASFEKKVEEAYDKELRDKVSLREEVKKLTELNTRVSEEANNLTRALKGDVKKQGNWGEIILERVLERSGLTKGQEYEREEVVEGADMSVQRPDVILHLPDNKHIIVDSKVSLVAYERLMAAETDEQRALFQKEHIASLRSHVKLLSEKNYQNAHNLNTPDFVLMFVPIEASFSIAVQADNELFSYAWEKKIVIVSPTTLLATLRTISSIWKQENQSRNAQEIARLSGTLYDKLAGFVTDLGKIKDSIDKAGNSYDEAMKKLQNGNGNIFRTAERIKELGAKSNKQLPEDLIG</sequence>
<dbReference type="PANTHER" id="PTHR30563">
    <property type="entry name" value="DNA RECOMBINATION PROTEIN RMUC"/>
    <property type="match status" value="1"/>
</dbReference>
<evidence type="ECO:0000256" key="3">
    <source>
        <dbReference type="ARBA" id="ARBA00023054"/>
    </source>
</evidence>
<feature type="coiled-coil region" evidence="5">
    <location>
        <begin position="162"/>
        <end position="196"/>
    </location>
</feature>
<dbReference type="EMBL" id="BDCR01000003">
    <property type="protein sequence ID" value="GAT63301.1"/>
    <property type="molecule type" value="Genomic_DNA"/>
</dbReference>
<dbReference type="Pfam" id="PF02646">
    <property type="entry name" value="RmuC"/>
    <property type="match status" value="1"/>
</dbReference>
<dbReference type="GO" id="GO:0006310">
    <property type="term" value="P:DNA recombination"/>
    <property type="evidence" value="ECO:0007669"/>
    <property type="project" value="UniProtKB-KW"/>
</dbReference>
<reference evidence="7" key="2">
    <citation type="journal article" date="2017" name="Genome Announc.">
        <title>Draft genome sequence of Paludibacter jiangxiensis NM7(T), a propionate-producing fermentative bacterium.</title>
        <authorList>
            <person name="Qiu Y.-L."/>
            <person name="Tourlousse D.M."/>
            <person name="Matsuura N."/>
            <person name="Ohashi A."/>
            <person name="Sekiguchi Y."/>
        </authorList>
    </citation>
    <scope>NUCLEOTIDE SEQUENCE [LARGE SCALE GENOMIC DNA]</scope>
    <source>
        <strain evidence="7">NM7</strain>
    </source>
</reference>
<reference evidence="7" key="1">
    <citation type="submission" date="2016-04" db="EMBL/GenBank/DDBJ databases">
        <title>Draft genome sequence of Paludibacter jiangxiensis strain NM7.</title>
        <authorList>
            <person name="Qiu Y."/>
            <person name="Matsuura N."/>
            <person name="Ohashi A."/>
            <person name="Tourlousse M.D."/>
            <person name="Sekiguchi Y."/>
        </authorList>
    </citation>
    <scope>NUCLEOTIDE SEQUENCE [LARGE SCALE GENOMIC DNA]</scope>
    <source>
        <strain evidence="7">NM7</strain>
    </source>
</reference>